<accession>A0A9E2NN39</accession>
<keyword evidence="2" id="KW-0548">Nucleotidyltransferase</keyword>
<dbReference type="InterPro" id="IPR050065">
    <property type="entry name" value="GlmU-like"/>
</dbReference>
<dbReference type="AlphaFoldDB" id="A0A9E2NN39"/>
<dbReference type="SUPFAM" id="SSF53448">
    <property type="entry name" value="Nucleotide-diphospho-sugar transferases"/>
    <property type="match status" value="1"/>
</dbReference>
<dbReference type="InterPro" id="IPR005835">
    <property type="entry name" value="NTP_transferase_dom"/>
</dbReference>
<name>A0A9E2NN39_9BACE</name>
<dbReference type="Pfam" id="PF00483">
    <property type="entry name" value="NTP_transferase"/>
    <property type="match status" value="1"/>
</dbReference>
<evidence type="ECO:0000313" key="5">
    <source>
        <dbReference type="Proteomes" id="UP000824236"/>
    </source>
</evidence>
<evidence type="ECO:0000256" key="1">
    <source>
        <dbReference type="ARBA" id="ARBA00022679"/>
    </source>
</evidence>
<dbReference type="CDD" id="cd06422">
    <property type="entry name" value="NTP_transferase_like_1"/>
    <property type="match status" value="1"/>
</dbReference>
<reference evidence="4" key="1">
    <citation type="journal article" date="2021" name="PeerJ">
        <title>Extensive microbial diversity within the chicken gut microbiome revealed by metagenomics and culture.</title>
        <authorList>
            <person name="Gilroy R."/>
            <person name="Ravi A."/>
            <person name="Getino M."/>
            <person name="Pursley I."/>
            <person name="Horton D.L."/>
            <person name="Alikhan N.F."/>
            <person name="Baker D."/>
            <person name="Gharbi K."/>
            <person name="Hall N."/>
            <person name="Watson M."/>
            <person name="Adriaenssens E.M."/>
            <person name="Foster-Nyarko E."/>
            <person name="Jarju S."/>
            <person name="Secka A."/>
            <person name="Antonio M."/>
            <person name="Oren A."/>
            <person name="Chaudhuri R.R."/>
            <person name="La Ragione R."/>
            <person name="Hildebrand F."/>
            <person name="Pallen M.J."/>
        </authorList>
    </citation>
    <scope>NUCLEOTIDE SEQUENCE</scope>
    <source>
        <strain evidence="4">B3-3758</strain>
    </source>
</reference>
<protein>
    <submittedName>
        <fullName evidence="4">Nucleotidyltransferase family protein</fullName>
    </submittedName>
</protein>
<dbReference type="Proteomes" id="UP000824236">
    <property type="component" value="Unassembled WGS sequence"/>
</dbReference>
<reference evidence="4" key="2">
    <citation type="submission" date="2021-04" db="EMBL/GenBank/DDBJ databases">
        <authorList>
            <person name="Gilroy R."/>
        </authorList>
    </citation>
    <scope>NUCLEOTIDE SEQUENCE</scope>
    <source>
        <strain evidence="4">B3-3758</strain>
    </source>
</reference>
<dbReference type="EMBL" id="JAHLFO010000041">
    <property type="protein sequence ID" value="MBU3813588.1"/>
    <property type="molecule type" value="Genomic_DNA"/>
</dbReference>
<dbReference type="GO" id="GO:0016779">
    <property type="term" value="F:nucleotidyltransferase activity"/>
    <property type="evidence" value="ECO:0007669"/>
    <property type="project" value="UniProtKB-KW"/>
</dbReference>
<sequence>MKAMIFAAGLGTRLRPLTNRIPKALVPVAGVPLLQRVLLKLKDVGITDITVNIHHRGQQIIDFLQTHRNFGLDIHISDERTALLDTGGGILHARRFLDGDEPFLVHNADILTDADLDALIDTHLRNGDEATLLVSPRTTSRYLLFDDSLRLHGWTHKKTGEVRPAGLTGTYRELAFAGIHLLSPSIFRLMDEPLWQGRPFSIIDFYLHICPRAKVSGCLFSGTHWFDTGTPDTLGRAEAWYSAR</sequence>
<gene>
    <name evidence="4" type="ORF">H9791_03645</name>
</gene>
<proteinExistence type="predicted"/>
<keyword evidence="1" id="KW-0808">Transferase</keyword>
<evidence type="ECO:0000256" key="2">
    <source>
        <dbReference type="ARBA" id="ARBA00022695"/>
    </source>
</evidence>
<dbReference type="PANTHER" id="PTHR43584:SF8">
    <property type="entry name" value="N-ACETYLMURAMATE ALPHA-1-PHOSPHATE URIDYLYLTRANSFERASE"/>
    <property type="match status" value="1"/>
</dbReference>
<dbReference type="InterPro" id="IPR029044">
    <property type="entry name" value="Nucleotide-diphossugar_trans"/>
</dbReference>
<comment type="caution">
    <text evidence="4">The sequence shown here is derived from an EMBL/GenBank/DDBJ whole genome shotgun (WGS) entry which is preliminary data.</text>
</comment>
<feature type="domain" description="Nucleotidyl transferase" evidence="3">
    <location>
        <begin position="2"/>
        <end position="238"/>
    </location>
</feature>
<dbReference type="PANTHER" id="PTHR43584">
    <property type="entry name" value="NUCLEOTIDYL TRANSFERASE"/>
    <property type="match status" value="1"/>
</dbReference>
<organism evidence="4 5">
    <name type="scientific">Candidatus Bacteroides intestinipullorum</name>
    <dbReference type="NCBI Taxonomy" id="2838471"/>
    <lineage>
        <taxon>Bacteria</taxon>
        <taxon>Pseudomonadati</taxon>
        <taxon>Bacteroidota</taxon>
        <taxon>Bacteroidia</taxon>
        <taxon>Bacteroidales</taxon>
        <taxon>Bacteroidaceae</taxon>
        <taxon>Bacteroides</taxon>
    </lineage>
</organism>
<dbReference type="Gene3D" id="3.90.550.10">
    <property type="entry name" value="Spore Coat Polysaccharide Biosynthesis Protein SpsA, Chain A"/>
    <property type="match status" value="1"/>
</dbReference>
<evidence type="ECO:0000313" key="4">
    <source>
        <dbReference type="EMBL" id="MBU3813588.1"/>
    </source>
</evidence>
<evidence type="ECO:0000259" key="3">
    <source>
        <dbReference type="Pfam" id="PF00483"/>
    </source>
</evidence>